<comment type="catalytic activity">
    <reaction evidence="1">
        <text>ATP + H2O = ADP + phosphate + H(+)</text>
        <dbReference type="Rhea" id="RHEA:13065"/>
        <dbReference type="ChEBI" id="CHEBI:15377"/>
        <dbReference type="ChEBI" id="CHEBI:15378"/>
        <dbReference type="ChEBI" id="CHEBI:30616"/>
        <dbReference type="ChEBI" id="CHEBI:43474"/>
        <dbReference type="ChEBI" id="CHEBI:456216"/>
        <dbReference type="EC" id="5.6.2.3"/>
    </reaction>
</comment>
<keyword evidence="1" id="KW-0547">Nucleotide-binding</keyword>
<comment type="caution">
    <text evidence="4">The sequence shown here is derived from an EMBL/GenBank/DDBJ whole genome shotgun (WGS) entry which is preliminary data.</text>
</comment>
<evidence type="ECO:0000313" key="4">
    <source>
        <dbReference type="EMBL" id="GAB0137794.1"/>
    </source>
</evidence>
<dbReference type="SUPFAM" id="SSF52540">
    <property type="entry name" value="P-loop containing nucleoside triphosphate hydrolases"/>
    <property type="match status" value="2"/>
</dbReference>
<keyword evidence="1" id="KW-0347">Helicase</keyword>
<dbReference type="PANTHER" id="PTHR47642:SF5">
    <property type="entry name" value="ATP-DEPENDENT DNA HELICASE"/>
    <property type="match status" value="1"/>
</dbReference>
<comment type="similarity">
    <text evidence="1">Belongs to the helicase family.</text>
</comment>
<dbReference type="CDD" id="cd18809">
    <property type="entry name" value="SF1_C_RecD"/>
    <property type="match status" value="1"/>
</dbReference>
<dbReference type="PANTHER" id="PTHR47642">
    <property type="entry name" value="ATP-DEPENDENT DNA HELICASE"/>
    <property type="match status" value="1"/>
</dbReference>
<dbReference type="InterPro" id="IPR051055">
    <property type="entry name" value="PIF1_helicase"/>
</dbReference>
<keyword evidence="1" id="KW-0067">ATP-binding</keyword>
<dbReference type="Proteomes" id="UP001562357">
    <property type="component" value="Unassembled WGS sequence"/>
</dbReference>
<comment type="cofactor">
    <cofactor evidence="1">
        <name>Mg(2+)</name>
        <dbReference type="ChEBI" id="CHEBI:18420"/>
    </cofactor>
</comment>
<evidence type="ECO:0000313" key="5">
    <source>
        <dbReference type="Proteomes" id="UP001562357"/>
    </source>
</evidence>
<keyword evidence="1" id="KW-0378">Hydrolase</keyword>
<feature type="domain" description="AAA+ ATPase" evidence="3">
    <location>
        <begin position="130"/>
        <end position="267"/>
    </location>
</feature>
<evidence type="ECO:0000256" key="2">
    <source>
        <dbReference type="SAM" id="MobiDB-lite"/>
    </source>
</evidence>
<organism evidence="4 5">
    <name type="scientific">Epichloe bromicola</name>
    <dbReference type="NCBI Taxonomy" id="79588"/>
    <lineage>
        <taxon>Eukaryota</taxon>
        <taxon>Fungi</taxon>
        <taxon>Dikarya</taxon>
        <taxon>Ascomycota</taxon>
        <taxon>Pezizomycotina</taxon>
        <taxon>Sordariomycetes</taxon>
        <taxon>Hypocreomycetidae</taxon>
        <taxon>Hypocreales</taxon>
        <taxon>Clavicipitaceae</taxon>
        <taxon>Epichloe</taxon>
    </lineage>
</organism>
<reference evidence="5" key="1">
    <citation type="submission" date="2024-06" db="EMBL/GenBank/DDBJ databases">
        <title>Draft Genome Sequences of Epichloe bromicola Strains Isolated from Elymus ciliaris.</title>
        <authorList>
            <consortium name="Epichloe bromicola genome sequencing consortium"/>
            <person name="Miura A."/>
            <person name="Imano S."/>
            <person name="Ashida A."/>
            <person name="Sato I."/>
            <person name="Chiba S."/>
            <person name="Tanaka A."/>
            <person name="Camagna M."/>
            <person name="Takemoto D."/>
        </authorList>
    </citation>
    <scope>NUCLEOTIDE SEQUENCE [LARGE SCALE GENOMIC DNA]</scope>
    <source>
        <strain evidence="5">DP</strain>
    </source>
</reference>
<accession>A0ABQ0CWG4</accession>
<proteinExistence type="inferred from homology"/>
<dbReference type="Pfam" id="PF05970">
    <property type="entry name" value="PIF1"/>
    <property type="match status" value="1"/>
</dbReference>
<feature type="compositionally biased region" description="Polar residues" evidence="2">
    <location>
        <begin position="70"/>
        <end position="105"/>
    </location>
</feature>
<evidence type="ECO:0000259" key="3">
    <source>
        <dbReference type="SMART" id="SM00382"/>
    </source>
</evidence>
<evidence type="ECO:0000256" key="1">
    <source>
        <dbReference type="RuleBase" id="RU363044"/>
    </source>
</evidence>
<feature type="region of interest" description="Disordered" evidence="2">
    <location>
        <begin position="1"/>
        <end position="116"/>
    </location>
</feature>
<keyword evidence="1" id="KW-0233">DNA recombination</keyword>
<feature type="compositionally biased region" description="Low complexity" evidence="2">
    <location>
        <begin position="52"/>
        <end position="62"/>
    </location>
</feature>
<dbReference type="SMART" id="SM00382">
    <property type="entry name" value="AAA"/>
    <property type="match status" value="1"/>
</dbReference>
<sequence>MFQLDLGGRSPPVSSGATEPPSSPTLGLKRKRTTIDQLPSPQRLPRPFHHPSSVITISSSSDESTKQEPDLSQLSAQNWSQNPDYDATGQESLVMSQQESKSPSGHINPPANEEPSLCKEQQDLVDLILSGRNVFFTGSAGCGKSTVLKATVKKLRDMGRCVHVIAPTGRAALQVEGMSTWSYMGWTPDYHRLPLNELKNKGWRKHVARRFNMTDVLIIDEISMVENHHLERINECMKTIRCYSSQIGSYALGARAFGGVQLIVTGDFCQLPPVKPFQFCIKCGLEMLVDDDEDEFNCPDNHGPFPETDKWAFKSSAWEEANFAHVNLKEIHRQSDESFIKMLQKCRLGISFTPHEMDTLINHECDVTRATRLLCRRKEVADENRRKFLAMKTPIETYKALDGFHWNEKDHPMIGHYNKRNSDGTLEACKDHRLDPMVQLRGGMLVVLQVNLDLGKGLVNGSQGIIKGWEAFSREKLPKAYRKDMPPGVDTISGEHSHLREAQVREYMASQTKARHWPRIRFHNGVERTIYPWCVVNSVGDSKPYSLLYRTQIPLVAGWAMSVHKSQGMTLNRVIVDLSNAFEEGQVYVALSRATSLGGLKVDGSAHGQTVGYGGNAEVRRFLQAKFGDQLFLEHGGQTAGSP</sequence>
<dbReference type="InterPro" id="IPR027417">
    <property type="entry name" value="P-loop_NTPase"/>
</dbReference>
<dbReference type="InterPro" id="IPR010285">
    <property type="entry name" value="DNA_helicase_pif1-like_DEAD"/>
</dbReference>
<name>A0ABQ0CWG4_9HYPO</name>
<gene>
    <name evidence="4" type="primary">g6047</name>
    <name evidence="4" type="ORF">EsDP_00006047</name>
</gene>
<protein>
    <recommendedName>
        <fullName evidence="1">ATP-dependent DNA helicase</fullName>
        <ecNumber evidence="1">5.6.2.3</ecNumber>
    </recommendedName>
</protein>
<keyword evidence="5" id="KW-1185">Reference proteome</keyword>
<keyword evidence="1" id="KW-0234">DNA repair</keyword>
<dbReference type="Gene3D" id="3.40.50.300">
    <property type="entry name" value="P-loop containing nucleotide triphosphate hydrolases"/>
    <property type="match status" value="2"/>
</dbReference>
<dbReference type="InterPro" id="IPR003593">
    <property type="entry name" value="AAA+_ATPase"/>
</dbReference>
<dbReference type="EMBL" id="BAAFGZ010000319">
    <property type="protein sequence ID" value="GAB0137794.1"/>
    <property type="molecule type" value="Genomic_DNA"/>
</dbReference>
<keyword evidence="1" id="KW-0227">DNA damage</keyword>
<dbReference type="EC" id="5.6.2.3" evidence="1"/>